<dbReference type="OrthoDB" id="258935at2"/>
<sequence length="370" mass="40262">MTSSSFPTDLVPVRGYDWPRAPATSSLKDGYRRMWEKLRVLDERKAELLPDDLERVSGSVVPDELWAALRVHQFDRLDSVYLDWTRRTDGPHSVCAFVTMPSVPQGFLADWAADRGLDLVDAAAVPAGKGALIVPDISSLVRRTLEGRAAMRSYLAELDGASRNVLLGVSSWTWTYLAQTSAIEAVVSDARCFAPFKDKALAELIRAYMGDEVFKSTESGDEILPEGGDGEIKDPYLKTLAARAYGCPWAAIRLLDAAVNREAEAGGEGGEDDRNPGNTTTWLQDPALPQLPARIERIGHFMLHALLIHGPLVAKDLATVLPMTLPVGLAAALGRLGLVDDDAGKLSIRQAAYPHVRRIVSEAGLPLDQI</sequence>
<evidence type="ECO:0000313" key="3">
    <source>
        <dbReference type="Proteomes" id="UP000199650"/>
    </source>
</evidence>
<dbReference type="AlphaFoldDB" id="A0A1I0Q9V6"/>
<protein>
    <submittedName>
        <fullName evidence="2">Uncharacterized protein</fullName>
    </submittedName>
</protein>
<feature type="region of interest" description="Disordered" evidence="1">
    <location>
        <begin position="263"/>
        <end position="285"/>
    </location>
</feature>
<dbReference type="Proteomes" id="UP000199650">
    <property type="component" value="Unassembled WGS sequence"/>
</dbReference>
<reference evidence="2 3" key="1">
    <citation type="submission" date="2016-10" db="EMBL/GenBank/DDBJ databases">
        <authorList>
            <person name="de Groot N.N."/>
        </authorList>
    </citation>
    <scope>NUCLEOTIDE SEQUENCE [LARGE SCALE GENOMIC DNA]</scope>
    <source>
        <strain evidence="2 3">DSM 29439</strain>
    </source>
</reference>
<dbReference type="RefSeq" id="WP_091430785.1">
    <property type="nucleotide sequence ID" value="NZ_FOJB01000001.1"/>
</dbReference>
<dbReference type="EMBL" id="FOJB01000001">
    <property type="protein sequence ID" value="SEW23578.1"/>
    <property type="molecule type" value="Genomic_DNA"/>
</dbReference>
<proteinExistence type="predicted"/>
<evidence type="ECO:0000313" key="2">
    <source>
        <dbReference type="EMBL" id="SEW23578.1"/>
    </source>
</evidence>
<accession>A0A1I0Q9V6</accession>
<name>A0A1I0Q9V6_9RHOB</name>
<evidence type="ECO:0000256" key="1">
    <source>
        <dbReference type="SAM" id="MobiDB-lite"/>
    </source>
</evidence>
<keyword evidence="3" id="KW-1185">Reference proteome</keyword>
<organism evidence="2 3">
    <name type="scientific">Aliiroseovarius sediminilitoris</name>
    <dbReference type="NCBI Taxonomy" id="1173584"/>
    <lineage>
        <taxon>Bacteria</taxon>
        <taxon>Pseudomonadati</taxon>
        <taxon>Pseudomonadota</taxon>
        <taxon>Alphaproteobacteria</taxon>
        <taxon>Rhodobacterales</taxon>
        <taxon>Paracoccaceae</taxon>
        <taxon>Aliiroseovarius</taxon>
    </lineage>
</organism>
<gene>
    <name evidence="2" type="ORF">SAMN05444851_2351</name>
</gene>
<dbReference type="STRING" id="1173584.SAMN05444851_2351"/>